<keyword evidence="2" id="KW-1003">Cell membrane</keyword>
<protein>
    <submittedName>
        <fullName evidence="9">DUF2029 domain-containing protein</fullName>
    </submittedName>
</protein>
<keyword evidence="5 8" id="KW-1133">Transmembrane helix</keyword>
<keyword evidence="10" id="KW-1185">Reference proteome</keyword>
<feature type="transmembrane region" description="Helical" evidence="8">
    <location>
        <begin position="378"/>
        <end position="400"/>
    </location>
</feature>
<dbReference type="GO" id="GO:0005886">
    <property type="term" value="C:plasma membrane"/>
    <property type="evidence" value="ECO:0007669"/>
    <property type="project" value="UniProtKB-SubCell"/>
</dbReference>
<keyword evidence="4 8" id="KW-0812">Transmembrane</keyword>
<dbReference type="RefSeq" id="WP_124875983.1">
    <property type="nucleotide sequence ID" value="NZ_RQJO01000008.1"/>
</dbReference>
<dbReference type="EMBL" id="RQJO01000008">
    <property type="protein sequence ID" value="RRB04872.1"/>
    <property type="molecule type" value="Genomic_DNA"/>
</dbReference>
<evidence type="ECO:0000256" key="1">
    <source>
        <dbReference type="ARBA" id="ARBA00004651"/>
    </source>
</evidence>
<keyword evidence="3" id="KW-0808">Transferase</keyword>
<comment type="subcellular location">
    <subcellularLocation>
        <location evidence="1">Cell membrane</location>
        <topology evidence="1">Multi-pass membrane protein</topology>
    </subcellularLocation>
</comment>
<evidence type="ECO:0000256" key="6">
    <source>
        <dbReference type="ARBA" id="ARBA00023136"/>
    </source>
</evidence>
<sequence>MAIKKDFTSWCVFALGLLLIAYGFLKWQRNSLTGQGDMQLYYSVSSQLFAGKIPYRDFKVEYPPLALLPMVIPNILAFETELGFRRYVFLYMLEMLLLAGGFAVVLLKMSAFWPNRLTAWQLLLVYLLLVFLCRDLVLWRYDLFPAFLTLLTTLAVLRNRPLIAGFWLGLAIMAKLYPVILFPVFAMYYLTEKQVRASVLLTIGTGFALLIVGIPALILSDNQVFSFLTYHQLRGLQIESTASGFLLLIHLPDLKSVSVVFNFGAFHVMAPGAEFILKALTGLFLLGICGTLAVFGLRFRREYKQFGTIPSPRLLASLLAVMLVFISINKVFSPQYLIWLLPFVFFLPFRQLALVGAVFLLTNLVYPVFYPALIDLKPLAIVLLNVRNLLVVLLLGQLVVNRVGIEENCAESGANHKKVDGAFPRRLESGKLKN</sequence>
<organism evidence="9 10">
    <name type="scientific">Larkinella rosea</name>
    <dbReference type="NCBI Taxonomy" id="2025312"/>
    <lineage>
        <taxon>Bacteria</taxon>
        <taxon>Pseudomonadati</taxon>
        <taxon>Bacteroidota</taxon>
        <taxon>Cytophagia</taxon>
        <taxon>Cytophagales</taxon>
        <taxon>Spirosomataceae</taxon>
        <taxon>Larkinella</taxon>
    </lineage>
</organism>
<dbReference type="InterPro" id="IPR018584">
    <property type="entry name" value="GT87"/>
</dbReference>
<dbReference type="Proteomes" id="UP000271925">
    <property type="component" value="Unassembled WGS sequence"/>
</dbReference>
<evidence type="ECO:0000256" key="4">
    <source>
        <dbReference type="ARBA" id="ARBA00022692"/>
    </source>
</evidence>
<evidence type="ECO:0000313" key="9">
    <source>
        <dbReference type="EMBL" id="RRB04872.1"/>
    </source>
</evidence>
<accession>A0A3P1BV39</accession>
<gene>
    <name evidence="9" type="ORF">EHT25_15540</name>
</gene>
<evidence type="ECO:0000256" key="5">
    <source>
        <dbReference type="ARBA" id="ARBA00022989"/>
    </source>
</evidence>
<dbReference type="OrthoDB" id="581198at2"/>
<feature type="transmembrane region" description="Helical" evidence="8">
    <location>
        <begin position="314"/>
        <end position="332"/>
    </location>
</feature>
<feature type="transmembrane region" description="Helical" evidence="8">
    <location>
        <begin position="161"/>
        <end position="190"/>
    </location>
</feature>
<comment type="caution">
    <text evidence="9">The sequence shown here is derived from an EMBL/GenBank/DDBJ whole genome shotgun (WGS) entry which is preliminary data.</text>
</comment>
<proteinExistence type="inferred from homology"/>
<feature type="transmembrane region" description="Helical" evidence="8">
    <location>
        <begin position="88"/>
        <end position="107"/>
    </location>
</feature>
<evidence type="ECO:0000256" key="2">
    <source>
        <dbReference type="ARBA" id="ARBA00022475"/>
    </source>
</evidence>
<dbReference type="Pfam" id="PF09594">
    <property type="entry name" value="GT87"/>
    <property type="match status" value="1"/>
</dbReference>
<feature type="transmembrane region" description="Helical" evidence="8">
    <location>
        <begin position="275"/>
        <end position="294"/>
    </location>
</feature>
<keyword evidence="6 8" id="KW-0472">Membrane</keyword>
<dbReference type="AlphaFoldDB" id="A0A3P1BV39"/>
<evidence type="ECO:0000256" key="7">
    <source>
        <dbReference type="ARBA" id="ARBA00024033"/>
    </source>
</evidence>
<name>A0A3P1BV39_9BACT</name>
<feature type="transmembrane region" description="Helical" evidence="8">
    <location>
        <begin position="7"/>
        <end position="25"/>
    </location>
</feature>
<evidence type="ECO:0000256" key="8">
    <source>
        <dbReference type="SAM" id="Phobius"/>
    </source>
</evidence>
<reference evidence="9 10" key="1">
    <citation type="submission" date="2018-11" db="EMBL/GenBank/DDBJ databases">
        <authorList>
            <person name="Zhou Z."/>
            <person name="Wang G."/>
        </authorList>
    </citation>
    <scope>NUCLEOTIDE SEQUENCE [LARGE SCALE GENOMIC DNA]</scope>
    <source>
        <strain evidence="9 10">KCTC52004</strain>
    </source>
</reference>
<feature type="transmembrane region" description="Helical" evidence="8">
    <location>
        <begin position="197"/>
        <end position="218"/>
    </location>
</feature>
<feature type="transmembrane region" description="Helical" evidence="8">
    <location>
        <begin position="119"/>
        <end position="141"/>
    </location>
</feature>
<feature type="transmembrane region" description="Helical" evidence="8">
    <location>
        <begin position="338"/>
        <end position="366"/>
    </location>
</feature>
<dbReference type="GO" id="GO:0016758">
    <property type="term" value="F:hexosyltransferase activity"/>
    <property type="evidence" value="ECO:0007669"/>
    <property type="project" value="InterPro"/>
</dbReference>
<evidence type="ECO:0000313" key="10">
    <source>
        <dbReference type="Proteomes" id="UP000271925"/>
    </source>
</evidence>
<comment type="similarity">
    <text evidence="7">Belongs to the glycosyltransferase 87 family.</text>
</comment>
<evidence type="ECO:0000256" key="3">
    <source>
        <dbReference type="ARBA" id="ARBA00022679"/>
    </source>
</evidence>